<protein>
    <submittedName>
        <fullName evidence="1">Uncharacterized protein</fullName>
    </submittedName>
</protein>
<dbReference type="Gramene" id="Solyc02g089267.1.1">
    <property type="protein sequence ID" value="Solyc02g089267.1.1"/>
    <property type="gene ID" value="Solyc02g089267.1"/>
</dbReference>
<dbReference type="AlphaFoldDB" id="A0A3Q7FBK9"/>
<evidence type="ECO:0000313" key="1">
    <source>
        <dbReference type="EnsemblPlants" id="Solyc02g089267.1.1"/>
    </source>
</evidence>
<organism evidence="1">
    <name type="scientific">Solanum lycopersicum</name>
    <name type="common">Tomato</name>
    <name type="synonym">Lycopersicon esculentum</name>
    <dbReference type="NCBI Taxonomy" id="4081"/>
    <lineage>
        <taxon>Eukaryota</taxon>
        <taxon>Viridiplantae</taxon>
        <taxon>Streptophyta</taxon>
        <taxon>Embryophyta</taxon>
        <taxon>Tracheophyta</taxon>
        <taxon>Spermatophyta</taxon>
        <taxon>Magnoliopsida</taxon>
        <taxon>eudicotyledons</taxon>
        <taxon>Gunneridae</taxon>
        <taxon>Pentapetalae</taxon>
        <taxon>asterids</taxon>
        <taxon>lamiids</taxon>
        <taxon>Solanales</taxon>
        <taxon>Solanaceae</taxon>
        <taxon>Solanoideae</taxon>
        <taxon>Solaneae</taxon>
        <taxon>Solanum</taxon>
        <taxon>Solanum subgen. Lycopersicon</taxon>
    </lineage>
</organism>
<reference evidence="1" key="1">
    <citation type="journal article" date="2012" name="Nature">
        <title>The tomato genome sequence provides insights into fleshy fruit evolution.</title>
        <authorList>
            <consortium name="Tomato Genome Consortium"/>
        </authorList>
    </citation>
    <scope>NUCLEOTIDE SEQUENCE [LARGE SCALE GENOMIC DNA]</scope>
    <source>
        <strain evidence="1">cv. Heinz 1706</strain>
    </source>
</reference>
<reference evidence="1" key="2">
    <citation type="submission" date="2019-01" db="UniProtKB">
        <authorList>
            <consortium name="EnsemblPlants"/>
        </authorList>
    </citation>
    <scope>IDENTIFICATION</scope>
    <source>
        <strain evidence="1">cv. Heinz 1706</strain>
    </source>
</reference>
<proteinExistence type="predicted"/>
<evidence type="ECO:0000313" key="2">
    <source>
        <dbReference type="Proteomes" id="UP000004994"/>
    </source>
</evidence>
<dbReference type="InParanoid" id="A0A3Q7FBK9"/>
<dbReference type="Proteomes" id="UP000004994">
    <property type="component" value="Chromosome 2"/>
</dbReference>
<sequence>MEHILLGHCWSSLAGLPPASLPCTTSPLHFCSCRLLKMYTLYSTVKAMSDQNPKSILLQPTYLLDILSEENQQLVVFLKLHSYYTLRKSKETVVFKNILALKVENCVNWLTQHVLSGLNIIWMICTFMEKSSAFSNNEWKERKPHWTSCLKIQIKLLQVMGFDFLDCLQKPKLYKAIKIVEFSRLIFLKTKLFKFFAAQSGGYFTGFKLWSIQKDVHFDYIEKQNSEGSLAIRVTRE</sequence>
<name>A0A3Q7FBK9_SOLLC</name>
<dbReference type="EnsemblPlants" id="Solyc02g089267.1.1">
    <property type="protein sequence ID" value="Solyc02g089267.1.1"/>
    <property type="gene ID" value="Solyc02g089267.1"/>
</dbReference>
<keyword evidence="2" id="KW-1185">Reference proteome</keyword>
<accession>A0A3Q7FBK9</accession>